<dbReference type="EMBL" id="JAULSY010000103">
    <property type="protein sequence ID" value="KAK0665733.1"/>
    <property type="molecule type" value="Genomic_DNA"/>
</dbReference>
<keyword evidence="3" id="KW-1185">Reference proteome</keyword>
<evidence type="ECO:0000313" key="2">
    <source>
        <dbReference type="EMBL" id="KAK0665733.1"/>
    </source>
</evidence>
<keyword evidence="1" id="KW-0472">Membrane</keyword>
<dbReference type="AlphaFoldDB" id="A0AA39Z7N3"/>
<evidence type="ECO:0000256" key="1">
    <source>
        <dbReference type="SAM" id="Phobius"/>
    </source>
</evidence>
<evidence type="ECO:0000313" key="3">
    <source>
        <dbReference type="Proteomes" id="UP001174997"/>
    </source>
</evidence>
<protein>
    <submittedName>
        <fullName evidence="2">Uncharacterized protein</fullName>
    </submittedName>
</protein>
<dbReference type="Proteomes" id="UP001174997">
    <property type="component" value="Unassembled WGS sequence"/>
</dbReference>
<feature type="transmembrane region" description="Helical" evidence="1">
    <location>
        <begin position="36"/>
        <end position="60"/>
    </location>
</feature>
<sequence length="155" mass="17566">MTQVRFLVLVSIHPRFFVLFWISDDSVGDHGGRCRLLSFMFFIISPLLSLFAVPCSQIGVLMSYNHWRTLVVGVGGKDCLFQLLVMSCWVATARVQLFFLETRRMTGEMTLLPLYIPVFPHTLGCRLLHVSILPRICLPSLIIATTYRSLSSLSV</sequence>
<reference evidence="2" key="1">
    <citation type="submission" date="2023-06" db="EMBL/GenBank/DDBJ databases">
        <title>Genome-scale phylogeny and comparative genomics of the fungal order Sordariales.</title>
        <authorList>
            <consortium name="Lawrence Berkeley National Laboratory"/>
            <person name="Hensen N."/>
            <person name="Bonometti L."/>
            <person name="Westerberg I."/>
            <person name="Brannstrom I.O."/>
            <person name="Guillou S."/>
            <person name="Cros-Aarteil S."/>
            <person name="Calhoun S."/>
            <person name="Haridas S."/>
            <person name="Kuo A."/>
            <person name="Mondo S."/>
            <person name="Pangilinan J."/>
            <person name="Riley R."/>
            <person name="Labutti K."/>
            <person name="Andreopoulos B."/>
            <person name="Lipzen A."/>
            <person name="Chen C."/>
            <person name="Yanf M."/>
            <person name="Daum C."/>
            <person name="Ng V."/>
            <person name="Clum A."/>
            <person name="Steindorff A."/>
            <person name="Ohm R."/>
            <person name="Martin F."/>
            <person name="Silar P."/>
            <person name="Natvig D."/>
            <person name="Lalanne C."/>
            <person name="Gautier V."/>
            <person name="Ament-Velasquez S.L."/>
            <person name="Kruys A."/>
            <person name="Hutchinson M.I."/>
            <person name="Powell A.J."/>
            <person name="Barry K."/>
            <person name="Miller A.N."/>
            <person name="Grigoriev I.V."/>
            <person name="Debuchy R."/>
            <person name="Gladieux P."/>
            <person name="Thoren M.H."/>
            <person name="Johannesson H."/>
        </authorList>
    </citation>
    <scope>NUCLEOTIDE SEQUENCE</scope>
    <source>
        <strain evidence="2">CBS 307.81</strain>
    </source>
</reference>
<accession>A0AA39Z7N3</accession>
<feature type="transmembrane region" description="Helical" evidence="1">
    <location>
        <begin position="6"/>
        <end position="24"/>
    </location>
</feature>
<name>A0AA39Z7N3_9PEZI</name>
<organism evidence="2 3">
    <name type="scientific">Cercophora samala</name>
    <dbReference type="NCBI Taxonomy" id="330535"/>
    <lineage>
        <taxon>Eukaryota</taxon>
        <taxon>Fungi</taxon>
        <taxon>Dikarya</taxon>
        <taxon>Ascomycota</taxon>
        <taxon>Pezizomycotina</taxon>
        <taxon>Sordariomycetes</taxon>
        <taxon>Sordariomycetidae</taxon>
        <taxon>Sordariales</taxon>
        <taxon>Lasiosphaeriaceae</taxon>
        <taxon>Cercophora</taxon>
    </lineage>
</organism>
<comment type="caution">
    <text evidence="2">The sequence shown here is derived from an EMBL/GenBank/DDBJ whole genome shotgun (WGS) entry which is preliminary data.</text>
</comment>
<gene>
    <name evidence="2" type="ORF">QBC41DRAFT_10125</name>
</gene>
<keyword evidence="1" id="KW-0812">Transmembrane</keyword>
<proteinExistence type="predicted"/>
<keyword evidence="1" id="KW-1133">Transmembrane helix</keyword>